<evidence type="ECO:0000313" key="2">
    <source>
        <dbReference type="EMBL" id="HGQ65281.1"/>
    </source>
</evidence>
<gene>
    <name evidence="2" type="ORF">ENU08_08580</name>
    <name evidence="1" type="ORF">ENU41_07755</name>
</gene>
<dbReference type="InterPro" id="IPR012340">
    <property type="entry name" value="NA-bd_OB-fold"/>
</dbReference>
<name>A0A7C4JLJ3_9CREN</name>
<evidence type="ECO:0008006" key="3">
    <source>
        <dbReference type="Google" id="ProtNLM"/>
    </source>
</evidence>
<sequence>MSLEIKCSVLEVEDSYIPGVKILTMHCGRVSLKLDISKDLNPAEKGDIVNVGVYKSLPPYNKGVDFVAQGYVVAKRKQDDLIKIYISLWGYLVIVSTADIEIESMFDPMDKVYVKIWK</sequence>
<dbReference type="AlphaFoldDB" id="A0A7C4JLJ3"/>
<evidence type="ECO:0000313" key="1">
    <source>
        <dbReference type="EMBL" id="HGQ36546.1"/>
    </source>
</evidence>
<dbReference type="InterPro" id="IPR031555">
    <property type="entry name" value="RNA_pol_Rpo8"/>
</dbReference>
<accession>A0A7C4JLJ3</accession>
<proteinExistence type="predicted"/>
<dbReference type="EMBL" id="DTCK01000041">
    <property type="protein sequence ID" value="HGQ36546.1"/>
    <property type="molecule type" value="Genomic_DNA"/>
</dbReference>
<reference evidence="2" key="1">
    <citation type="journal article" date="2020" name="mSystems">
        <title>Genome- and Community-Level Interaction Insights into Carbon Utilization and Element Cycling Functions of Hydrothermarchaeota in Hydrothermal Sediment.</title>
        <authorList>
            <person name="Zhou Z."/>
            <person name="Liu Y."/>
            <person name="Xu W."/>
            <person name="Pan J."/>
            <person name="Luo Z.H."/>
            <person name="Li M."/>
        </authorList>
    </citation>
    <scope>NUCLEOTIDE SEQUENCE [LARGE SCALE GENOMIC DNA]</scope>
    <source>
        <strain evidence="2">SpSt-637</strain>
        <strain evidence="1">SpSt-667</strain>
    </source>
</reference>
<dbReference type="EMBL" id="DTBD01000084">
    <property type="protein sequence ID" value="HGQ65281.1"/>
    <property type="molecule type" value="Genomic_DNA"/>
</dbReference>
<comment type="caution">
    <text evidence="2">The sequence shown here is derived from an EMBL/GenBank/DDBJ whole genome shotgun (WGS) entry which is preliminary data.</text>
</comment>
<protein>
    <recommendedName>
        <fullName evidence="3">DNA-directed RNA polymerase</fullName>
    </recommendedName>
</protein>
<organism evidence="2">
    <name type="scientific">Ignisphaera aggregans</name>
    <dbReference type="NCBI Taxonomy" id="334771"/>
    <lineage>
        <taxon>Archaea</taxon>
        <taxon>Thermoproteota</taxon>
        <taxon>Thermoprotei</taxon>
        <taxon>Desulfurococcales</taxon>
        <taxon>Desulfurococcaceae</taxon>
        <taxon>Ignisphaera</taxon>
    </lineage>
</organism>
<dbReference type="Gene3D" id="2.40.50.140">
    <property type="entry name" value="Nucleic acid-binding proteins"/>
    <property type="match status" value="1"/>
</dbReference>
<dbReference type="Pfam" id="PF16992">
    <property type="entry name" value="RNA_pol_RpbG"/>
    <property type="match status" value="1"/>
</dbReference>